<proteinExistence type="predicted"/>
<dbReference type="InterPro" id="IPR050303">
    <property type="entry name" value="GatZ_KbaZ_carbometab"/>
</dbReference>
<feature type="compositionally biased region" description="Basic and acidic residues" evidence="1">
    <location>
        <begin position="1"/>
        <end position="19"/>
    </location>
</feature>
<dbReference type="OrthoDB" id="3189783at2"/>
<gene>
    <name evidence="3" type="ordered locus">Corgl_1539</name>
</gene>
<evidence type="ECO:0000313" key="3">
    <source>
        <dbReference type="EMBL" id="AEB07638.1"/>
    </source>
</evidence>
<dbReference type="STRING" id="700015.Corgl_1539"/>
<dbReference type="EMBL" id="CP002628">
    <property type="protein sequence ID" value="AEB07638.1"/>
    <property type="molecule type" value="Genomic_DNA"/>
</dbReference>
<dbReference type="Proteomes" id="UP000006851">
    <property type="component" value="Chromosome"/>
</dbReference>
<dbReference type="HOGENOM" id="CLU_060742_1_1_11"/>
<dbReference type="PANTHER" id="PTHR32502">
    <property type="entry name" value="N-ACETYLGALACTOSAMINE PERMEASE II COMPONENT-RELATED"/>
    <property type="match status" value="1"/>
</dbReference>
<feature type="transmembrane region" description="Helical" evidence="2">
    <location>
        <begin position="155"/>
        <end position="172"/>
    </location>
</feature>
<dbReference type="PANTHER" id="PTHR32502:SF26">
    <property type="entry name" value="PHOSPHOTRANSFERASE SYSTEM SUGAR-SPECIFIC EIID COMPONENT"/>
    <property type="match status" value="1"/>
</dbReference>
<dbReference type="RefSeq" id="WP_013709380.1">
    <property type="nucleotide sequence ID" value="NC_015389.1"/>
</dbReference>
<dbReference type="PROSITE" id="PS51108">
    <property type="entry name" value="PTS_EIID"/>
    <property type="match status" value="1"/>
</dbReference>
<keyword evidence="2" id="KW-1133">Transmembrane helix</keyword>
<feature type="transmembrane region" description="Helical" evidence="2">
    <location>
        <begin position="193"/>
        <end position="213"/>
    </location>
</feature>
<dbReference type="eggNOG" id="COG3716">
    <property type="taxonomic scope" value="Bacteria"/>
</dbReference>
<dbReference type="InterPro" id="IPR004704">
    <property type="entry name" value="PTS_IID_man"/>
</dbReference>
<sequence length="287" mass="31354">MSSDDIRIGRDDPEPDSHKTTGYRLTQEDLRQINRRSLPLFQVGWNYERMQGSGYLWTILPQLRKIYGDGTPELKEAMRTHAQFFNTSNFLNTIVTGIDLAVEEKEGLEGLRTAAGIKTGLMGPFASIGDSIFGSLLPTIFGALAANMAINGNPIGILIWVVVNIFVDWFRCRQTRFAYEQGVKLVTTMSDKLNALTGAATVLGVFMVGALVASNVNIVLAVKPMIGEVPLNLQNICDMIMPKLVPVVLVGFVYWMLGKKGVTSTKAIFIVLILAVILGGFGIIAKG</sequence>
<protein>
    <submittedName>
        <fullName evidence="3">PTS system IID component, Man family</fullName>
    </submittedName>
</protein>
<dbReference type="GO" id="GO:0005886">
    <property type="term" value="C:plasma membrane"/>
    <property type="evidence" value="ECO:0007669"/>
    <property type="project" value="TreeGrafter"/>
</dbReference>
<keyword evidence="2" id="KW-0812">Transmembrane</keyword>
<evidence type="ECO:0000256" key="2">
    <source>
        <dbReference type="SAM" id="Phobius"/>
    </source>
</evidence>
<dbReference type="KEGG" id="cgo:Corgl_1539"/>
<keyword evidence="4" id="KW-1185">Reference proteome</keyword>
<name>F2NAW0_CORGP</name>
<feature type="transmembrane region" description="Helical" evidence="2">
    <location>
        <begin position="233"/>
        <end position="255"/>
    </location>
</feature>
<evidence type="ECO:0000313" key="4">
    <source>
        <dbReference type="Proteomes" id="UP000006851"/>
    </source>
</evidence>
<dbReference type="GO" id="GO:0009401">
    <property type="term" value="P:phosphoenolpyruvate-dependent sugar phosphotransferase system"/>
    <property type="evidence" value="ECO:0007669"/>
    <property type="project" value="InterPro"/>
</dbReference>
<accession>F2NAW0</accession>
<keyword evidence="2" id="KW-0472">Membrane</keyword>
<dbReference type="AlphaFoldDB" id="F2NAW0"/>
<dbReference type="Pfam" id="PF03613">
    <property type="entry name" value="EIID-AGA"/>
    <property type="match status" value="1"/>
</dbReference>
<feature type="region of interest" description="Disordered" evidence="1">
    <location>
        <begin position="1"/>
        <end position="21"/>
    </location>
</feature>
<reference evidence="4" key="1">
    <citation type="journal article" date="2013" name="Stand. Genomic Sci.">
        <title>Complete genome sequence of Coriobacterium glomerans type strain (PW2(T)) from the midgut of Pyrrhocoris apterus L. (red soldier bug).</title>
        <authorList>
            <person name="Stackebrandt E."/>
            <person name="Zeytun A."/>
            <person name="Lapidus A."/>
            <person name="Nolan M."/>
            <person name="Lucas S."/>
            <person name="Hammon N."/>
            <person name="Deshpande S."/>
            <person name="Cheng J.F."/>
            <person name="Tapia R."/>
            <person name="Goodwin L.A."/>
            <person name="Pitluck S."/>
            <person name="Liolios K."/>
            <person name="Pagani I."/>
            <person name="Ivanova N."/>
            <person name="Mavromatis K."/>
            <person name="Mikhailova N."/>
            <person name="Huntemann M."/>
            <person name="Pati A."/>
            <person name="Chen A."/>
            <person name="Palaniappan K."/>
            <person name="Chang Y.J."/>
            <person name="Land M."/>
            <person name="Hauser L."/>
            <person name="Rohde M."/>
            <person name="Pukall R."/>
            <person name="Goker M."/>
            <person name="Detter J.C."/>
            <person name="Woyke T."/>
            <person name="Bristow J."/>
            <person name="Eisen J.A."/>
            <person name="Markowitz V."/>
            <person name="Hugenholtz P."/>
            <person name="Kyrpides N.C."/>
            <person name="Klenk H.P."/>
        </authorList>
    </citation>
    <scope>NUCLEOTIDE SEQUENCE</scope>
    <source>
        <strain evidence="4">ATCC 49209 / DSM 20642 / JCM 10262 / PW2</strain>
    </source>
</reference>
<organism evidence="3 4">
    <name type="scientific">Coriobacterium glomerans (strain ATCC 49209 / DSM 20642 / JCM 10262 / PW2)</name>
    <dbReference type="NCBI Taxonomy" id="700015"/>
    <lineage>
        <taxon>Bacteria</taxon>
        <taxon>Bacillati</taxon>
        <taxon>Actinomycetota</taxon>
        <taxon>Coriobacteriia</taxon>
        <taxon>Coriobacteriales</taxon>
        <taxon>Coriobacteriaceae</taxon>
        <taxon>Coriobacterium</taxon>
    </lineage>
</organism>
<evidence type="ECO:0000256" key="1">
    <source>
        <dbReference type="SAM" id="MobiDB-lite"/>
    </source>
</evidence>
<feature type="transmembrane region" description="Helical" evidence="2">
    <location>
        <begin position="267"/>
        <end position="285"/>
    </location>
</feature>